<dbReference type="EMBL" id="JARKIF010000039">
    <property type="protein sequence ID" value="KAJ7609635.1"/>
    <property type="molecule type" value="Genomic_DNA"/>
</dbReference>
<keyword evidence="4" id="KW-1185">Reference proteome</keyword>
<dbReference type="AlphaFoldDB" id="A0AAD7F8Y1"/>
<feature type="domain" description="CxC2-like cysteine cluster KDZ transposase-associated" evidence="2">
    <location>
        <begin position="192"/>
        <end position="285"/>
    </location>
</feature>
<dbReference type="Pfam" id="PF18803">
    <property type="entry name" value="CxC2"/>
    <property type="match status" value="1"/>
</dbReference>
<accession>A0AAD7F8Y1</accession>
<gene>
    <name evidence="3" type="ORF">FB45DRAFT_1038733</name>
</gene>
<evidence type="ECO:0000259" key="2">
    <source>
        <dbReference type="Pfam" id="PF18803"/>
    </source>
</evidence>
<protein>
    <recommendedName>
        <fullName evidence="2">CxC2-like cysteine cluster KDZ transposase-associated domain-containing protein</fullName>
    </recommendedName>
</protein>
<evidence type="ECO:0000313" key="3">
    <source>
        <dbReference type="EMBL" id="KAJ7609635.1"/>
    </source>
</evidence>
<proteinExistence type="predicted"/>
<evidence type="ECO:0000313" key="4">
    <source>
        <dbReference type="Proteomes" id="UP001221142"/>
    </source>
</evidence>
<organism evidence="3 4">
    <name type="scientific">Roridomyces roridus</name>
    <dbReference type="NCBI Taxonomy" id="1738132"/>
    <lineage>
        <taxon>Eukaryota</taxon>
        <taxon>Fungi</taxon>
        <taxon>Dikarya</taxon>
        <taxon>Basidiomycota</taxon>
        <taxon>Agaricomycotina</taxon>
        <taxon>Agaricomycetes</taxon>
        <taxon>Agaricomycetidae</taxon>
        <taxon>Agaricales</taxon>
        <taxon>Marasmiineae</taxon>
        <taxon>Mycenaceae</taxon>
        <taxon>Roridomyces</taxon>
    </lineage>
</organism>
<comment type="caution">
    <text evidence="3">The sequence shown here is derived from an EMBL/GenBank/DDBJ whole genome shotgun (WGS) entry which is preliminary data.</text>
</comment>
<dbReference type="InterPro" id="IPR041457">
    <property type="entry name" value="CxC2_KDZ-assoc"/>
</dbReference>
<evidence type="ECO:0000256" key="1">
    <source>
        <dbReference type="SAM" id="MobiDB-lite"/>
    </source>
</evidence>
<dbReference type="Proteomes" id="UP001221142">
    <property type="component" value="Unassembled WGS sequence"/>
</dbReference>
<feature type="compositionally biased region" description="Low complexity" evidence="1">
    <location>
        <begin position="25"/>
        <end position="34"/>
    </location>
</feature>
<reference evidence="3" key="1">
    <citation type="submission" date="2023-03" db="EMBL/GenBank/DDBJ databases">
        <title>Massive genome expansion in bonnet fungi (Mycena s.s.) driven by repeated elements and novel gene families across ecological guilds.</title>
        <authorList>
            <consortium name="Lawrence Berkeley National Laboratory"/>
            <person name="Harder C.B."/>
            <person name="Miyauchi S."/>
            <person name="Viragh M."/>
            <person name="Kuo A."/>
            <person name="Thoen E."/>
            <person name="Andreopoulos B."/>
            <person name="Lu D."/>
            <person name="Skrede I."/>
            <person name="Drula E."/>
            <person name="Henrissat B."/>
            <person name="Morin E."/>
            <person name="Kohler A."/>
            <person name="Barry K."/>
            <person name="LaButti K."/>
            <person name="Morin E."/>
            <person name="Salamov A."/>
            <person name="Lipzen A."/>
            <person name="Mereny Z."/>
            <person name="Hegedus B."/>
            <person name="Baldrian P."/>
            <person name="Stursova M."/>
            <person name="Weitz H."/>
            <person name="Taylor A."/>
            <person name="Grigoriev I.V."/>
            <person name="Nagy L.G."/>
            <person name="Martin F."/>
            <person name="Kauserud H."/>
        </authorList>
    </citation>
    <scope>NUCLEOTIDE SEQUENCE</scope>
    <source>
        <strain evidence="3">9284</strain>
    </source>
</reference>
<sequence>MSRARKQARREPGTLVDSRTIAIVDSGSDSGSSSDADEYQIVAVRSTGERLSNNRRRVVRTVVPVTASSPVKRTRKASPPRRSEPVVSVMGWTQLGEDLYDLEDGDMREESGDKGTPVVKPADESVARWQQDHRDSYLDALFWRDGRGQADEEPCFGCGDPTKAASAASTHTATFLCTRFLDGTNFFERHTLKALGLRVQLGHHTNARCSAPHAAHGAFVVLYDNGIHEVAVDFCGCERQAQAGSRVPQVLHHHLQLLRYGWYPSTDIRPRTCATFTALDRFMLYLSRQDLFHASNSGEGTEYDD</sequence>
<name>A0AAD7F8Y1_9AGAR</name>
<feature type="region of interest" description="Disordered" evidence="1">
    <location>
        <begin position="1"/>
        <end position="38"/>
    </location>
</feature>